<name>A0ABT5DAQ6_9BACT</name>
<evidence type="ECO:0000313" key="2">
    <source>
        <dbReference type="Proteomes" id="UP001221838"/>
    </source>
</evidence>
<accession>A0ABT5DAQ6</accession>
<dbReference type="Proteomes" id="UP001221838">
    <property type="component" value="Unassembled WGS sequence"/>
</dbReference>
<reference evidence="1 2" key="1">
    <citation type="submission" date="2022-11" db="EMBL/GenBank/DDBJ databases">
        <title>Minimal conservation of predation-associated metabolite biosynthetic gene clusters underscores biosynthetic potential of Myxococcota including descriptions for ten novel species: Archangium lansinium sp. nov., Myxococcus landrumus sp. nov., Nannocystis bai.</title>
        <authorList>
            <person name="Ahearne A."/>
            <person name="Stevens C."/>
            <person name="Dowd S."/>
        </authorList>
    </citation>
    <scope>NUCLEOTIDE SEQUENCE [LARGE SCALE GENOMIC DNA]</scope>
    <source>
        <strain evidence="1 2">NCWAL01</strain>
    </source>
</reference>
<proteinExistence type="predicted"/>
<dbReference type="EMBL" id="JAQNDM010000002">
    <property type="protein sequence ID" value="MDC0709442.1"/>
    <property type="molecule type" value="Genomic_DNA"/>
</dbReference>
<dbReference type="RefSeq" id="WP_272138024.1">
    <property type="nucleotide sequence ID" value="NZ_JAQNDM010000002.1"/>
</dbReference>
<gene>
    <name evidence="1" type="ORF">POL68_13305</name>
</gene>
<evidence type="ECO:0000313" key="1">
    <source>
        <dbReference type="EMBL" id="MDC0709442.1"/>
    </source>
</evidence>
<sequence>MIHPSQQGVRIQPLPIFYECHDYHVILFLDGHPEYESVEAMISENEDGGAVVRAIITLLDKRQVDHINDAGFSRLGTKREIHCTPVRYERSVVGGRTRIRIGFESFQEEDIHMELEAASAAAAEHACLIDPLGHSRRLSLPVMCPERVAPLGPAGRIHISSRQTRSRAAAGTSHAFKGKTGFYAENFRIGVLRASTGYLRIEQEPSRLEVGEQWVYESGGSTLRYVILGVRGNLLCIQGRNELLSVEVMENGLALRTVSSISSSKERKDSSYSIAFSPGLPISPSIDGMKRRSESHFSISIDEQSALVTGKAASEQGEGKVKLVLMPVEPHWASERTVSTSILDAEGGLMLDTDISP</sequence>
<protein>
    <submittedName>
        <fullName evidence="1">Uncharacterized protein</fullName>
    </submittedName>
</protein>
<comment type="caution">
    <text evidence="1">The sequence shown here is derived from an EMBL/GenBank/DDBJ whole genome shotgun (WGS) entry which is preliminary data.</text>
</comment>
<keyword evidence="2" id="KW-1185">Reference proteome</keyword>
<organism evidence="1 2">
    <name type="scientific">Stigmatella ashevillensis</name>
    <dbReference type="NCBI Taxonomy" id="2995309"/>
    <lineage>
        <taxon>Bacteria</taxon>
        <taxon>Pseudomonadati</taxon>
        <taxon>Myxococcota</taxon>
        <taxon>Myxococcia</taxon>
        <taxon>Myxococcales</taxon>
        <taxon>Cystobacterineae</taxon>
        <taxon>Archangiaceae</taxon>
        <taxon>Stigmatella</taxon>
    </lineage>
</organism>